<keyword evidence="8" id="KW-1185">Reference proteome</keyword>
<name>A0A934KUJ8_9FLAO</name>
<evidence type="ECO:0000313" key="8">
    <source>
        <dbReference type="Proteomes" id="UP000662373"/>
    </source>
</evidence>
<dbReference type="GO" id="GO:0006885">
    <property type="term" value="P:regulation of pH"/>
    <property type="evidence" value="ECO:0007669"/>
    <property type="project" value="InterPro"/>
</dbReference>
<dbReference type="PANTHER" id="PTHR30341:SF0">
    <property type="entry name" value="NA(+)_H(+) ANTIPORTER NHAA"/>
    <property type="match status" value="1"/>
</dbReference>
<protein>
    <submittedName>
        <fullName evidence="7">Na+/H+ antiporter NhaA</fullName>
    </submittedName>
</protein>
<evidence type="ECO:0000256" key="1">
    <source>
        <dbReference type="ARBA" id="ARBA00004429"/>
    </source>
</evidence>
<comment type="caution">
    <text evidence="7">The sequence shown here is derived from an EMBL/GenBank/DDBJ whole genome shotgun (WGS) entry which is preliminary data.</text>
</comment>
<feature type="transmembrane region" description="Helical" evidence="6">
    <location>
        <begin position="113"/>
        <end position="131"/>
    </location>
</feature>
<feature type="transmembrane region" description="Helical" evidence="6">
    <location>
        <begin position="27"/>
        <end position="47"/>
    </location>
</feature>
<gene>
    <name evidence="7" type="ORF">JEM65_09765</name>
</gene>
<dbReference type="GO" id="GO:0015385">
    <property type="term" value="F:sodium:proton antiporter activity"/>
    <property type="evidence" value="ECO:0007669"/>
    <property type="project" value="TreeGrafter"/>
</dbReference>
<accession>A0A934KUJ8</accession>
<keyword evidence="3 6" id="KW-0812">Transmembrane</keyword>
<dbReference type="AlphaFoldDB" id="A0A934KUJ8"/>
<evidence type="ECO:0000256" key="3">
    <source>
        <dbReference type="ARBA" id="ARBA00022692"/>
    </source>
</evidence>
<dbReference type="Proteomes" id="UP000662373">
    <property type="component" value="Unassembled WGS sequence"/>
</dbReference>
<keyword evidence="4 6" id="KW-1133">Transmembrane helix</keyword>
<dbReference type="Gene3D" id="1.20.1530.10">
    <property type="entry name" value="Na+/H+ antiporter like domain"/>
    <property type="match status" value="1"/>
</dbReference>
<evidence type="ECO:0000256" key="4">
    <source>
        <dbReference type="ARBA" id="ARBA00022989"/>
    </source>
</evidence>
<evidence type="ECO:0000256" key="5">
    <source>
        <dbReference type="ARBA" id="ARBA00023136"/>
    </source>
</evidence>
<feature type="transmembrane region" description="Helical" evidence="6">
    <location>
        <begin position="85"/>
        <end position="107"/>
    </location>
</feature>
<comment type="subcellular location">
    <subcellularLocation>
        <location evidence="1">Cell inner membrane</location>
        <topology evidence="1">Multi-pass membrane protein</topology>
    </subcellularLocation>
</comment>
<dbReference type="InterPro" id="IPR023171">
    <property type="entry name" value="Na/H_antiporter_dom_sf"/>
</dbReference>
<evidence type="ECO:0000256" key="2">
    <source>
        <dbReference type="ARBA" id="ARBA00022475"/>
    </source>
</evidence>
<sequence>MTIFFFLIGLEIKGEFKIGELNSIKKLAFPMYGALGGMLVPVLLSFISNNNPIIFQGWGVPMATDIAFALSVLKVLGNRVPLSLKVFLTTFAIVYNIGTVMVIAIFYSNNIQIPLLAIACGMLVVLYFLSYKGFYSKFLMLTFGIVIWTLFLKSDIHPTLTGIFLAFSVLIHQKISSFLFVD</sequence>
<keyword evidence="2" id="KW-1003">Cell membrane</keyword>
<keyword evidence="5 6" id="KW-0472">Membrane</keyword>
<organism evidence="7 8">
    <name type="scientific">Gelidibacter salicanalis</name>
    <dbReference type="NCBI Taxonomy" id="291193"/>
    <lineage>
        <taxon>Bacteria</taxon>
        <taxon>Pseudomonadati</taxon>
        <taxon>Bacteroidota</taxon>
        <taxon>Flavobacteriia</taxon>
        <taxon>Flavobacteriales</taxon>
        <taxon>Flavobacteriaceae</taxon>
        <taxon>Gelidibacter</taxon>
    </lineage>
</organism>
<dbReference type="InterPro" id="IPR004670">
    <property type="entry name" value="NhaA"/>
</dbReference>
<dbReference type="EMBL" id="JAEHJZ010000021">
    <property type="protein sequence ID" value="MBJ7880932.1"/>
    <property type="molecule type" value="Genomic_DNA"/>
</dbReference>
<feature type="transmembrane region" description="Helical" evidence="6">
    <location>
        <begin position="53"/>
        <end position="73"/>
    </location>
</feature>
<dbReference type="PANTHER" id="PTHR30341">
    <property type="entry name" value="SODIUM ION/PROTON ANTIPORTER NHAA-RELATED"/>
    <property type="match status" value="1"/>
</dbReference>
<evidence type="ECO:0000313" key="7">
    <source>
        <dbReference type="EMBL" id="MBJ7880932.1"/>
    </source>
</evidence>
<dbReference type="Pfam" id="PF06965">
    <property type="entry name" value="Na_H_antiport_1"/>
    <property type="match status" value="1"/>
</dbReference>
<dbReference type="GO" id="GO:0005886">
    <property type="term" value="C:plasma membrane"/>
    <property type="evidence" value="ECO:0007669"/>
    <property type="project" value="UniProtKB-SubCell"/>
</dbReference>
<proteinExistence type="predicted"/>
<reference evidence="7 8" key="1">
    <citation type="submission" date="2020-09" db="EMBL/GenBank/DDBJ databases">
        <title>Draft genome of Gelidibacter salicanalis PAMC21136.</title>
        <authorList>
            <person name="Park H."/>
        </authorList>
    </citation>
    <scope>NUCLEOTIDE SEQUENCE [LARGE SCALE GENOMIC DNA]</scope>
    <source>
        <strain evidence="7 8">PAMC21136</strain>
    </source>
</reference>
<evidence type="ECO:0000256" key="6">
    <source>
        <dbReference type="SAM" id="Phobius"/>
    </source>
</evidence>